<proteinExistence type="predicted"/>
<gene>
    <name evidence="3" type="ORF">C8A04DRAFT_32232</name>
</gene>
<evidence type="ECO:0000259" key="2">
    <source>
        <dbReference type="Pfam" id="PF26534"/>
    </source>
</evidence>
<protein>
    <recommendedName>
        <fullName evidence="2">NTF2-like domain-containing protein</fullName>
    </recommendedName>
</protein>
<keyword evidence="1" id="KW-0732">Signal</keyword>
<dbReference type="AlphaFoldDB" id="A0AAN6ZJV7"/>
<evidence type="ECO:0000313" key="3">
    <source>
        <dbReference type="EMBL" id="KAK4140274.1"/>
    </source>
</evidence>
<dbReference type="RefSeq" id="XP_062633645.1">
    <property type="nucleotide sequence ID" value="XM_062782023.1"/>
</dbReference>
<accession>A0AAN6ZJV7</accession>
<name>A0AAN6ZJV7_9PEZI</name>
<dbReference type="GeneID" id="87818636"/>
<dbReference type="InterPro" id="IPR058645">
    <property type="entry name" value="NTF2-like_dom_7"/>
</dbReference>
<evidence type="ECO:0000313" key="4">
    <source>
        <dbReference type="Proteomes" id="UP001302676"/>
    </source>
</evidence>
<feature type="signal peptide" evidence="1">
    <location>
        <begin position="1"/>
        <end position="20"/>
    </location>
</feature>
<sequence length="200" mass="21584">MTRLFTTLLALTASLGGAHAAPATEHHHGDTPSCIDTTNAALLAENWGWMVASWTLNVTKSRELLLSSIAEVGFTDYSDSIRDVESLGCTNGPEPLDDSREAFEADQQVLPPFVFNVQKVWHSCDTVTFLWESPATKETGQRSRGIVLLEVVESTVGPAPRSPTHVIQTAYSEFNTVPFLVNGGVFVPKNCSAAAPTIPN</sequence>
<comment type="caution">
    <text evidence="3">The sequence shown here is derived from an EMBL/GenBank/DDBJ whole genome shotgun (WGS) entry which is preliminary data.</text>
</comment>
<evidence type="ECO:0000256" key="1">
    <source>
        <dbReference type="SAM" id="SignalP"/>
    </source>
</evidence>
<reference evidence="3" key="2">
    <citation type="submission" date="2023-05" db="EMBL/GenBank/DDBJ databases">
        <authorList>
            <consortium name="Lawrence Berkeley National Laboratory"/>
            <person name="Steindorff A."/>
            <person name="Hensen N."/>
            <person name="Bonometti L."/>
            <person name="Westerberg I."/>
            <person name="Brannstrom I.O."/>
            <person name="Guillou S."/>
            <person name="Cros-Aarteil S."/>
            <person name="Calhoun S."/>
            <person name="Haridas S."/>
            <person name="Kuo A."/>
            <person name="Mondo S."/>
            <person name="Pangilinan J."/>
            <person name="Riley R."/>
            <person name="Labutti K."/>
            <person name="Andreopoulos B."/>
            <person name="Lipzen A."/>
            <person name="Chen C."/>
            <person name="Yanf M."/>
            <person name="Daum C."/>
            <person name="Ng V."/>
            <person name="Clum A."/>
            <person name="Ohm R."/>
            <person name="Martin F."/>
            <person name="Silar P."/>
            <person name="Natvig D."/>
            <person name="Lalanne C."/>
            <person name="Gautier V."/>
            <person name="Ament-Velasquez S.L."/>
            <person name="Kruys A."/>
            <person name="Hutchinson M.I."/>
            <person name="Powell A.J."/>
            <person name="Barry K."/>
            <person name="Miller A.N."/>
            <person name="Grigoriev I.V."/>
            <person name="Debuchy R."/>
            <person name="Gladieux P."/>
            <person name="Thoren M.H."/>
            <person name="Johannesson H."/>
        </authorList>
    </citation>
    <scope>NUCLEOTIDE SEQUENCE</scope>
    <source>
        <strain evidence="3">CBS 141.50</strain>
    </source>
</reference>
<organism evidence="3 4">
    <name type="scientific">Dichotomopilus funicola</name>
    <dbReference type="NCBI Taxonomy" id="1934379"/>
    <lineage>
        <taxon>Eukaryota</taxon>
        <taxon>Fungi</taxon>
        <taxon>Dikarya</taxon>
        <taxon>Ascomycota</taxon>
        <taxon>Pezizomycotina</taxon>
        <taxon>Sordariomycetes</taxon>
        <taxon>Sordariomycetidae</taxon>
        <taxon>Sordariales</taxon>
        <taxon>Chaetomiaceae</taxon>
        <taxon>Dichotomopilus</taxon>
    </lineage>
</organism>
<feature type="chain" id="PRO_5043017833" description="NTF2-like domain-containing protein" evidence="1">
    <location>
        <begin position="21"/>
        <end position="200"/>
    </location>
</feature>
<dbReference type="Pfam" id="PF26534">
    <property type="entry name" value="NTF2_7"/>
    <property type="match status" value="1"/>
</dbReference>
<dbReference type="EMBL" id="MU853636">
    <property type="protein sequence ID" value="KAK4140274.1"/>
    <property type="molecule type" value="Genomic_DNA"/>
</dbReference>
<feature type="domain" description="NTF2-like" evidence="2">
    <location>
        <begin position="34"/>
        <end position="185"/>
    </location>
</feature>
<keyword evidence="4" id="KW-1185">Reference proteome</keyword>
<dbReference type="Proteomes" id="UP001302676">
    <property type="component" value="Unassembled WGS sequence"/>
</dbReference>
<reference evidence="3" key="1">
    <citation type="journal article" date="2023" name="Mol. Phylogenet. Evol.">
        <title>Genome-scale phylogeny and comparative genomics of the fungal order Sordariales.</title>
        <authorList>
            <person name="Hensen N."/>
            <person name="Bonometti L."/>
            <person name="Westerberg I."/>
            <person name="Brannstrom I.O."/>
            <person name="Guillou S."/>
            <person name="Cros-Aarteil S."/>
            <person name="Calhoun S."/>
            <person name="Haridas S."/>
            <person name="Kuo A."/>
            <person name="Mondo S."/>
            <person name="Pangilinan J."/>
            <person name="Riley R."/>
            <person name="LaButti K."/>
            <person name="Andreopoulos B."/>
            <person name="Lipzen A."/>
            <person name="Chen C."/>
            <person name="Yan M."/>
            <person name="Daum C."/>
            <person name="Ng V."/>
            <person name="Clum A."/>
            <person name="Steindorff A."/>
            <person name="Ohm R.A."/>
            <person name="Martin F."/>
            <person name="Silar P."/>
            <person name="Natvig D.O."/>
            <person name="Lalanne C."/>
            <person name="Gautier V."/>
            <person name="Ament-Velasquez S.L."/>
            <person name="Kruys A."/>
            <person name="Hutchinson M.I."/>
            <person name="Powell A.J."/>
            <person name="Barry K."/>
            <person name="Miller A.N."/>
            <person name="Grigoriev I.V."/>
            <person name="Debuchy R."/>
            <person name="Gladieux P."/>
            <person name="Hiltunen Thoren M."/>
            <person name="Johannesson H."/>
        </authorList>
    </citation>
    <scope>NUCLEOTIDE SEQUENCE</scope>
    <source>
        <strain evidence="3">CBS 141.50</strain>
    </source>
</reference>